<dbReference type="RefSeq" id="XP_008715779.1">
    <property type="nucleotide sequence ID" value="XM_008717557.1"/>
</dbReference>
<sequence length="278" mass="32348">MHLQTLPSEIRAQIWDVVFQNSVAIPRKTPLEGADIEYCEPCHPTPHPQSAEPLSEIIRPLLICRQAYSEALPSFYTNLSLFLNSESDLSRFYAASPRSLARNLRSLILITHIDLENCLYWNDSLTKFFQSLGSLSLTSIDMRHHMRPPSSYENLWPGIYYIAPMLKQPQPPPRSLDITMHFDYRSEYVMFESPFLGEVKCSDALEEHEMVLRELLDDEQFRDGVQGEDDEDMTQALERVARKHERSWFRSLQRRRMAQLSPEDREALELALAEDDED</sequence>
<accession>W2RY61</accession>
<evidence type="ECO:0000313" key="1">
    <source>
        <dbReference type="EMBL" id="ETN41270.1"/>
    </source>
</evidence>
<dbReference type="PANTHER" id="PTHR42085">
    <property type="entry name" value="F-BOX DOMAIN-CONTAINING PROTEIN"/>
    <property type="match status" value="1"/>
</dbReference>
<dbReference type="OrthoDB" id="5413827at2759"/>
<protein>
    <submittedName>
        <fullName evidence="1">Uncharacterized protein</fullName>
    </submittedName>
</protein>
<dbReference type="PANTHER" id="PTHR42085:SF2">
    <property type="entry name" value="F-BOX DOMAIN-CONTAINING PROTEIN"/>
    <property type="match status" value="1"/>
</dbReference>
<dbReference type="GeneID" id="19970544"/>
<dbReference type="eggNOG" id="ENOG502T980">
    <property type="taxonomic scope" value="Eukaryota"/>
</dbReference>
<gene>
    <name evidence="1" type="ORF">HMPREF1541_03205</name>
</gene>
<evidence type="ECO:0000313" key="2">
    <source>
        <dbReference type="Proteomes" id="UP000030752"/>
    </source>
</evidence>
<dbReference type="VEuPathDB" id="FungiDB:HMPREF1541_03205"/>
<proteinExistence type="predicted"/>
<dbReference type="InterPro" id="IPR038883">
    <property type="entry name" value="AN11006-like"/>
</dbReference>
<dbReference type="InParanoid" id="W2RY61"/>
<dbReference type="AlphaFoldDB" id="W2RY61"/>
<keyword evidence="2" id="KW-1185">Reference proteome</keyword>
<dbReference type="Proteomes" id="UP000030752">
    <property type="component" value="Unassembled WGS sequence"/>
</dbReference>
<dbReference type="EMBL" id="KB822719">
    <property type="protein sequence ID" value="ETN41270.1"/>
    <property type="molecule type" value="Genomic_DNA"/>
</dbReference>
<organism evidence="1 2">
    <name type="scientific">Cyphellophora europaea (strain CBS 101466)</name>
    <name type="common">Phialophora europaea</name>
    <dbReference type="NCBI Taxonomy" id="1220924"/>
    <lineage>
        <taxon>Eukaryota</taxon>
        <taxon>Fungi</taxon>
        <taxon>Dikarya</taxon>
        <taxon>Ascomycota</taxon>
        <taxon>Pezizomycotina</taxon>
        <taxon>Eurotiomycetes</taxon>
        <taxon>Chaetothyriomycetidae</taxon>
        <taxon>Chaetothyriales</taxon>
        <taxon>Cyphellophoraceae</taxon>
        <taxon>Cyphellophora</taxon>
    </lineage>
</organism>
<reference evidence="1 2" key="1">
    <citation type="submission" date="2013-03" db="EMBL/GenBank/DDBJ databases">
        <title>The Genome Sequence of Phialophora europaea CBS 101466.</title>
        <authorList>
            <consortium name="The Broad Institute Genomics Platform"/>
            <person name="Cuomo C."/>
            <person name="de Hoog S."/>
            <person name="Gorbushina A."/>
            <person name="Walker B."/>
            <person name="Young S.K."/>
            <person name="Zeng Q."/>
            <person name="Gargeya S."/>
            <person name="Fitzgerald M."/>
            <person name="Haas B."/>
            <person name="Abouelleil A."/>
            <person name="Allen A.W."/>
            <person name="Alvarado L."/>
            <person name="Arachchi H.M."/>
            <person name="Berlin A.M."/>
            <person name="Chapman S.B."/>
            <person name="Gainer-Dewar J."/>
            <person name="Goldberg J."/>
            <person name="Griggs A."/>
            <person name="Gujja S."/>
            <person name="Hansen M."/>
            <person name="Howarth C."/>
            <person name="Imamovic A."/>
            <person name="Ireland A."/>
            <person name="Larimer J."/>
            <person name="McCowan C."/>
            <person name="Murphy C."/>
            <person name="Pearson M."/>
            <person name="Poon T.W."/>
            <person name="Priest M."/>
            <person name="Roberts A."/>
            <person name="Saif S."/>
            <person name="Shea T."/>
            <person name="Sisk P."/>
            <person name="Sykes S."/>
            <person name="Wortman J."/>
            <person name="Nusbaum C."/>
            <person name="Birren B."/>
        </authorList>
    </citation>
    <scope>NUCLEOTIDE SEQUENCE [LARGE SCALE GENOMIC DNA]</scope>
    <source>
        <strain evidence="1 2">CBS 101466</strain>
    </source>
</reference>
<dbReference type="HOGENOM" id="CLU_067143_0_0_1"/>
<name>W2RY61_CYPE1</name>